<evidence type="ECO:0000313" key="3">
    <source>
        <dbReference type="Proteomes" id="UP001479436"/>
    </source>
</evidence>
<feature type="region of interest" description="Disordered" evidence="1">
    <location>
        <begin position="38"/>
        <end position="156"/>
    </location>
</feature>
<feature type="compositionally biased region" description="Basic and acidic residues" evidence="1">
    <location>
        <begin position="115"/>
        <end position="141"/>
    </location>
</feature>
<feature type="compositionally biased region" description="Basic residues" evidence="1">
    <location>
        <begin position="78"/>
        <end position="88"/>
    </location>
</feature>
<name>A0ABR2WEV9_9FUNG</name>
<sequence>MSGLGLSQLLSNPYDVGYKQEYIQEWVQQQSKLVQSCECDSTKEDDSVEEPLPPIIPKRRNLVGGLKTRQGSVLISSSRKKQHHKRKSRNDNHNLIKDHTSAGSLENHKSKFHKQQPDIRRKDKKDKQKGKEPDKYYDVRRTGKSANVKEANGIFK</sequence>
<proteinExistence type="predicted"/>
<feature type="non-terminal residue" evidence="2">
    <location>
        <position position="156"/>
    </location>
</feature>
<comment type="caution">
    <text evidence="2">The sequence shown here is derived from an EMBL/GenBank/DDBJ whole genome shotgun (WGS) entry which is preliminary data.</text>
</comment>
<accession>A0ABR2WEV9</accession>
<keyword evidence="3" id="KW-1185">Reference proteome</keyword>
<organism evidence="2 3">
    <name type="scientific">Basidiobolus ranarum</name>
    <dbReference type="NCBI Taxonomy" id="34480"/>
    <lineage>
        <taxon>Eukaryota</taxon>
        <taxon>Fungi</taxon>
        <taxon>Fungi incertae sedis</taxon>
        <taxon>Zoopagomycota</taxon>
        <taxon>Entomophthoromycotina</taxon>
        <taxon>Basidiobolomycetes</taxon>
        <taxon>Basidiobolales</taxon>
        <taxon>Basidiobolaceae</taxon>
        <taxon>Basidiobolus</taxon>
    </lineage>
</organism>
<dbReference type="Proteomes" id="UP001479436">
    <property type="component" value="Unassembled WGS sequence"/>
</dbReference>
<protein>
    <submittedName>
        <fullName evidence="2">Uncharacterized protein</fullName>
    </submittedName>
</protein>
<gene>
    <name evidence="2" type="ORF">K7432_016349</name>
</gene>
<feature type="compositionally biased region" description="Basic and acidic residues" evidence="1">
    <location>
        <begin position="89"/>
        <end position="100"/>
    </location>
</feature>
<dbReference type="EMBL" id="JASJQH010002643">
    <property type="protein sequence ID" value="KAK9760037.1"/>
    <property type="molecule type" value="Genomic_DNA"/>
</dbReference>
<evidence type="ECO:0000313" key="2">
    <source>
        <dbReference type="EMBL" id="KAK9760037.1"/>
    </source>
</evidence>
<reference evidence="2 3" key="1">
    <citation type="submission" date="2023-04" db="EMBL/GenBank/DDBJ databases">
        <title>Genome of Basidiobolus ranarum AG-B5.</title>
        <authorList>
            <person name="Stajich J.E."/>
            <person name="Carter-House D."/>
            <person name="Gryganskyi A."/>
        </authorList>
    </citation>
    <scope>NUCLEOTIDE SEQUENCE [LARGE SCALE GENOMIC DNA]</scope>
    <source>
        <strain evidence="2 3">AG-B5</strain>
    </source>
</reference>
<evidence type="ECO:0000256" key="1">
    <source>
        <dbReference type="SAM" id="MobiDB-lite"/>
    </source>
</evidence>